<reference evidence="5 6" key="1">
    <citation type="journal article" date="2019" name="Nat. Commun.">
        <title>The antimicrobial potential of Streptomyces from insect microbiomes.</title>
        <authorList>
            <person name="Chevrette M.G."/>
            <person name="Carlson C.M."/>
            <person name="Ortega H.E."/>
            <person name="Thomas C."/>
            <person name="Ananiev G.E."/>
            <person name="Barns K.J."/>
            <person name="Book A.J."/>
            <person name="Cagnazzo J."/>
            <person name="Carlos C."/>
            <person name="Flanigan W."/>
            <person name="Grubbs K.J."/>
            <person name="Horn H.A."/>
            <person name="Hoffmann F.M."/>
            <person name="Klassen J.L."/>
            <person name="Knack J.J."/>
            <person name="Lewin G.R."/>
            <person name="McDonald B.R."/>
            <person name="Muller L."/>
            <person name="Melo W.G.P."/>
            <person name="Pinto-Tomas A.A."/>
            <person name="Schmitz A."/>
            <person name="Wendt-Pienkowski E."/>
            <person name="Wildman S."/>
            <person name="Zhao M."/>
            <person name="Zhang F."/>
            <person name="Bugni T.S."/>
            <person name="Andes D.R."/>
            <person name="Pupo M.T."/>
            <person name="Currie C.R."/>
        </authorList>
    </citation>
    <scope>NUCLEOTIDE SEQUENCE [LARGE SCALE GENOMIC DNA]</scope>
    <source>
        <strain evidence="5 6">SID5840</strain>
    </source>
</reference>
<dbReference type="InterPro" id="IPR051047">
    <property type="entry name" value="AccD/PCCB"/>
</dbReference>
<evidence type="ECO:0000313" key="6">
    <source>
        <dbReference type="Proteomes" id="UP000467124"/>
    </source>
</evidence>
<evidence type="ECO:0000259" key="3">
    <source>
        <dbReference type="PROSITE" id="PS50980"/>
    </source>
</evidence>
<sequence length="536" mass="57467">MATEAPEPLSAAEIDIHTTAGKLADLRRRRYEAVHAGSERAVEKQHAKGKMTARERIDALVDPGSFVEFDALARHRSTNFGLDANRPYGDGVVTGYGTVDGRPIAVFSQDVTVFGGSLGEVYGEKICKVLDHALTNGCPVVGINEGGGARIQEGVVALGLYAEIFKRNTHASGVIPQISLIMGATAGGHVYSPALTDFVVMVDETSQMFITGPDVIKTVTGEDVSMEELGGAAAHSSKSGVAHYMGSDEQDAIDYVKSLLSHLPDNNLEDAPRLAPEDDPGEETTAEDLALDTFVPDSANQPYDMKRVIETVLDDGEFLEVHERFATNIVVGYGRVDGRSVGIVANQPMSLAGCLDIDASEKAARFVRTCDAFNIPVLTFVDVPGFLPGTDQEWDGIIRRGAKLLYAYAEATVPLITVITRKAFGGAYDVMGSKHLGADINLAWPTAQIAVMGAQGAVNILHRRTLAAADDVEAERARLVGEYEDTLLNPYSAAERGYVDGVILPSETRVQVAKALRALNNKREQLPPKKHGNIPL</sequence>
<dbReference type="PROSITE" id="PS50989">
    <property type="entry name" value="COA_CT_CTER"/>
    <property type="match status" value="1"/>
</dbReference>
<dbReference type="InterPro" id="IPR034733">
    <property type="entry name" value="AcCoA_carboxyl_beta"/>
</dbReference>
<dbReference type="PROSITE" id="PS50980">
    <property type="entry name" value="COA_CT_NTER"/>
    <property type="match status" value="1"/>
</dbReference>
<feature type="domain" description="CoA carboxyltransferase C-terminal" evidence="4">
    <location>
        <begin position="286"/>
        <end position="531"/>
    </location>
</feature>
<dbReference type="GO" id="GO:0016740">
    <property type="term" value="F:transferase activity"/>
    <property type="evidence" value="ECO:0007669"/>
    <property type="project" value="UniProtKB-KW"/>
</dbReference>
<evidence type="ECO:0000256" key="2">
    <source>
        <dbReference type="SAM" id="MobiDB-lite"/>
    </source>
</evidence>
<feature type="domain" description="CoA carboxyltransferase N-terminal" evidence="3">
    <location>
        <begin position="19"/>
        <end position="275"/>
    </location>
</feature>
<proteinExistence type="inferred from homology"/>
<dbReference type="InterPro" id="IPR029045">
    <property type="entry name" value="ClpP/crotonase-like_dom_sf"/>
</dbReference>
<dbReference type="EMBL" id="WWHY01000001">
    <property type="protein sequence ID" value="MYR32149.1"/>
    <property type="molecule type" value="Genomic_DNA"/>
</dbReference>
<feature type="region of interest" description="Disordered" evidence="2">
    <location>
        <begin position="267"/>
        <end position="289"/>
    </location>
</feature>
<protein>
    <submittedName>
        <fullName evidence="5">Methylmalonyl-CoA carboxyltransferase</fullName>
    </submittedName>
</protein>
<dbReference type="PANTHER" id="PTHR43842">
    <property type="entry name" value="PROPIONYL-COA CARBOXYLASE BETA CHAIN"/>
    <property type="match status" value="1"/>
</dbReference>
<dbReference type="FunFam" id="3.90.226.10:FF:000017">
    <property type="entry name" value="Propionyl-CoA carboxylase subunit beta 5"/>
    <property type="match status" value="1"/>
</dbReference>
<keyword evidence="5" id="KW-0808">Transferase</keyword>
<dbReference type="GO" id="GO:0009317">
    <property type="term" value="C:acetyl-CoA carboxylase complex"/>
    <property type="evidence" value="ECO:0007669"/>
    <property type="project" value="TreeGrafter"/>
</dbReference>
<accession>A0A7K2IQA3</accession>
<comment type="caution">
    <text evidence="5">The sequence shown here is derived from an EMBL/GenBank/DDBJ whole genome shotgun (WGS) entry which is preliminary data.</text>
</comment>
<dbReference type="SUPFAM" id="SSF52096">
    <property type="entry name" value="ClpP/crotonase"/>
    <property type="match status" value="2"/>
</dbReference>
<dbReference type="InterPro" id="IPR011762">
    <property type="entry name" value="COA_CT_N"/>
</dbReference>
<dbReference type="GO" id="GO:0004658">
    <property type="term" value="F:propionyl-CoA carboxylase activity"/>
    <property type="evidence" value="ECO:0007669"/>
    <property type="project" value="UniProtKB-ARBA"/>
</dbReference>
<feature type="compositionally biased region" description="Acidic residues" evidence="2">
    <location>
        <begin position="277"/>
        <end position="289"/>
    </location>
</feature>
<dbReference type="Proteomes" id="UP000467124">
    <property type="component" value="Unassembled WGS sequence"/>
</dbReference>
<dbReference type="FunFam" id="3.90.226.10:FF:000016">
    <property type="entry name" value="Propionyl-CoA carboxylase, beta subunit"/>
    <property type="match status" value="1"/>
</dbReference>
<dbReference type="Pfam" id="PF01039">
    <property type="entry name" value="Carboxyl_trans"/>
    <property type="match status" value="1"/>
</dbReference>
<dbReference type="RefSeq" id="WP_017533411.1">
    <property type="nucleotide sequence ID" value="NZ_BAZE01000005.1"/>
</dbReference>
<dbReference type="GO" id="GO:0015977">
    <property type="term" value="P:carbon fixation"/>
    <property type="evidence" value="ECO:0007669"/>
    <property type="project" value="UniProtKB-ARBA"/>
</dbReference>
<evidence type="ECO:0000313" key="5">
    <source>
        <dbReference type="EMBL" id="MYR32149.1"/>
    </source>
</evidence>
<gene>
    <name evidence="5" type="ORF">GTW20_07675</name>
</gene>
<dbReference type="Gene3D" id="3.90.226.10">
    <property type="entry name" value="2-enoyl-CoA Hydratase, Chain A, domain 1"/>
    <property type="match status" value="2"/>
</dbReference>
<dbReference type="InterPro" id="IPR011763">
    <property type="entry name" value="COA_CT_C"/>
</dbReference>
<dbReference type="GO" id="GO:0003989">
    <property type="term" value="F:acetyl-CoA carboxylase activity"/>
    <property type="evidence" value="ECO:0007669"/>
    <property type="project" value="UniProtKB-ARBA"/>
</dbReference>
<dbReference type="GeneID" id="91391813"/>
<organism evidence="5 6">
    <name type="scientific">Nocardiopsis alba</name>
    <dbReference type="NCBI Taxonomy" id="53437"/>
    <lineage>
        <taxon>Bacteria</taxon>
        <taxon>Bacillati</taxon>
        <taxon>Actinomycetota</taxon>
        <taxon>Actinomycetes</taxon>
        <taxon>Streptosporangiales</taxon>
        <taxon>Nocardiopsidaceae</taxon>
        <taxon>Nocardiopsis</taxon>
    </lineage>
</organism>
<evidence type="ECO:0000256" key="1">
    <source>
        <dbReference type="ARBA" id="ARBA00006102"/>
    </source>
</evidence>
<comment type="similarity">
    <text evidence="1">Belongs to the AccD/PCCB family.</text>
</comment>
<name>A0A7K2IQA3_9ACTN</name>
<dbReference type="PANTHER" id="PTHR43842:SF2">
    <property type="entry name" value="PROPIONYL-COA CARBOXYLASE BETA CHAIN, MITOCHONDRIAL"/>
    <property type="match status" value="1"/>
</dbReference>
<dbReference type="AlphaFoldDB" id="A0A7K2IQA3"/>
<evidence type="ECO:0000259" key="4">
    <source>
        <dbReference type="PROSITE" id="PS50989"/>
    </source>
</evidence>